<evidence type="ECO:0008006" key="4">
    <source>
        <dbReference type="Google" id="ProtNLM"/>
    </source>
</evidence>
<dbReference type="Pfam" id="PF12006">
    <property type="entry name" value="DUF3500"/>
    <property type="match status" value="1"/>
</dbReference>
<proteinExistence type="predicted"/>
<name>A0A6M4H1B3_9PROT</name>
<gene>
    <name evidence="2" type="ORF">DSM104443_03500</name>
</gene>
<dbReference type="PANTHER" id="PTHR37489">
    <property type="entry name" value="DUF3500 DOMAIN-CONTAINING PROTEIN"/>
    <property type="match status" value="1"/>
</dbReference>
<protein>
    <recommendedName>
        <fullName evidence="4">DUF3500 domain-containing protein</fullName>
    </recommendedName>
</protein>
<dbReference type="PANTHER" id="PTHR37489:SF1">
    <property type="entry name" value="DUF3500 DOMAIN-CONTAINING PROTEIN"/>
    <property type="match status" value="1"/>
</dbReference>
<evidence type="ECO:0000256" key="1">
    <source>
        <dbReference type="SAM" id="SignalP"/>
    </source>
</evidence>
<dbReference type="InterPro" id="IPR021889">
    <property type="entry name" value="DUF3500"/>
</dbReference>
<dbReference type="PROSITE" id="PS51257">
    <property type="entry name" value="PROKAR_LIPOPROTEIN"/>
    <property type="match status" value="1"/>
</dbReference>
<feature type="signal peptide" evidence="1">
    <location>
        <begin position="1"/>
        <end position="20"/>
    </location>
</feature>
<accession>A0A6M4H1B3</accession>
<reference evidence="2 3" key="1">
    <citation type="submission" date="2020-04" db="EMBL/GenBank/DDBJ databases">
        <title>Usitatibacter rugosus gen. nov., sp. nov. and Usitatibacter palustris sp. nov., novel members of Usitatibacteraceae fam. nov. within the order Nitrosomonadales isolated from soil.</title>
        <authorList>
            <person name="Huber K.J."/>
            <person name="Neumann-Schaal M."/>
            <person name="Geppert A."/>
            <person name="Luckner M."/>
            <person name="Wanner G."/>
            <person name="Overmann J."/>
        </authorList>
    </citation>
    <scope>NUCLEOTIDE SEQUENCE [LARGE SCALE GENOMIC DNA]</scope>
    <source>
        <strain evidence="2 3">0125_3</strain>
    </source>
</reference>
<dbReference type="KEGG" id="uru:DSM104443_03500"/>
<organism evidence="2 3">
    <name type="scientific">Usitatibacter rugosus</name>
    <dbReference type="NCBI Taxonomy" id="2732067"/>
    <lineage>
        <taxon>Bacteria</taxon>
        <taxon>Pseudomonadati</taxon>
        <taxon>Pseudomonadota</taxon>
        <taxon>Betaproteobacteria</taxon>
        <taxon>Nitrosomonadales</taxon>
        <taxon>Usitatibacteraceae</taxon>
        <taxon>Usitatibacter</taxon>
    </lineage>
</organism>
<dbReference type="EMBL" id="CP053069">
    <property type="protein sequence ID" value="QJR12414.1"/>
    <property type="molecule type" value="Genomic_DNA"/>
</dbReference>
<dbReference type="RefSeq" id="WP_171094603.1">
    <property type="nucleotide sequence ID" value="NZ_CP053069.1"/>
</dbReference>
<dbReference type="AlphaFoldDB" id="A0A6M4H1B3"/>
<keyword evidence="1" id="KW-0732">Signal</keyword>
<evidence type="ECO:0000313" key="2">
    <source>
        <dbReference type="EMBL" id="QJR12414.1"/>
    </source>
</evidence>
<feature type="chain" id="PRO_5027044982" description="DUF3500 domain-containing protein" evidence="1">
    <location>
        <begin position="21"/>
        <end position="330"/>
    </location>
</feature>
<dbReference type="Proteomes" id="UP000501534">
    <property type="component" value="Chromosome"/>
</dbReference>
<sequence length="330" mass="37258">MHAFRFALVVLCLATGCAQAQMRAAAEALVASVDSAKRSKLVLPFDDAQRTDWHYTPRSRPGLAFADMDAKQREAVHRLLKTALSEIGHRKVVNIVELELVLRETQFGLSFLRDPEKYAIVIFGTPDAVKPWGWRFEGHHLSLSFTLRGDRIASTPSFFGANPSEVRAGPRKGLRVLSAEEDEARKLFALLDEGQKRTVVIDARSYGDIVTTNKDRVSPIDNRGLEVKAMNPAQRAQLRKLVEVYAGNFEPALRTARLARVEEGFENVRFAWAGTTARGSGPHYYRIQGPRFLIEYDASQDDGNHVHTVWRDYDGDFGRDLLRDHYTMHH</sequence>
<evidence type="ECO:0000313" key="3">
    <source>
        <dbReference type="Proteomes" id="UP000501534"/>
    </source>
</evidence>
<keyword evidence="3" id="KW-1185">Reference proteome</keyword>